<dbReference type="InterPro" id="IPR011250">
    <property type="entry name" value="OMP/PagP_B-barrel"/>
</dbReference>
<dbReference type="AlphaFoldDB" id="A0A919CM76"/>
<evidence type="ECO:0000313" key="2">
    <source>
        <dbReference type="Proteomes" id="UP000644693"/>
    </source>
</evidence>
<accession>A0A919CM76</accession>
<name>A0A919CM76_9GAMM</name>
<evidence type="ECO:0000313" key="1">
    <source>
        <dbReference type="EMBL" id="GHD36483.1"/>
    </source>
</evidence>
<proteinExistence type="predicted"/>
<keyword evidence="2" id="KW-1185">Reference proteome</keyword>
<reference evidence="1" key="1">
    <citation type="journal article" date="2014" name="Int. J. Syst. Evol. Microbiol.">
        <title>Complete genome sequence of Corynebacterium casei LMG S-19264T (=DSM 44701T), isolated from a smear-ripened cheese.</title>
        <authorList>
            <consortium name="US DOE Joint Genome Institute (JGI-PGF)"/>
            <person name="Walter F."/>
            <person name="Albersmeier A."/>
            <person name="Kalinowski J."/>
            <person name="Ruckert C."/>
        </authorList>
    </citation>
    <scope>NUCLEOTIDE SEQUENCE</scope>
    <source>
        <strain evidence="1">KCTC 23430</strain>
    </source>
</reference>
<dbReference type="InterPro" id="IPR021523">
    <property type="entry name" value="DUF3187"/>
</dbReference>
<protein>
    <recommendedName>
        <fullName evidence="3">DUF3187 family protein</fullName>
    </recommendedName>
</protein>
<organism evidence="1 2">
    <name type="scientific">Parahalioglobus pacificus</name>
    <dbReference type="NCBI Taxonomy" id="930806"/>
    <lineage>
        <taxon>Bacteria</taxon>
        <taxon>Pseudomonadati</taxon>
        <taxon>Pseudomonadota</taxon>
        <taxon>Gammaproteobacteria</taxon>
        <taxon>Cellvibrionales</taxon>
        <taxon>Halieaceae</taxon>
        <taxon>Parahalioglobus</taxon>
    </lineage>
</organism>
<dbReference type="Proteomes" id="UP000644693">
    <property type="component" value="Unassembled WGS sequence"/>
</dbReference>
<reference evidence="1" key="2">
    <citation type="submission" date="2020-09" db="EMBL/GenBank/DDBJ databases">
        <authorList>
            <person name="Sun Q."/>
            <person name="Kim S."/>
        </authorList>
    </citation>
    <scope>NUCLEOTIDE SEQUENCE</scope>
    <source>
        <strain evidence="1">KCTC 23430</strain>
    </source>
</reference>
<dbReference type="EMBL" id="BMYM01000002">
    <property type="protein sequence ID" value="GHD36483.1"/>
    <property type="molecule type" value="Genomic_DNA"/>
</dbReference>
<evidence type="ECO:0008006" key="3">
    <source>
        <dbReference type="Google" id="ProtNLM"/>
    </source>
</evidence>
<dbReference type="SUPFAM" id="SSF56925">
    <property type="entry name" value="OMPA-like"/>
    <property type="match status" value="1"/>
</dbReference>
<comment type="caution">
    <text evidence="1">The sequence shown here is derived from an EMBL/GenBank/DDBJ whole genome shotgun (WGS) entry which is preliminary data.</text>
</comment>
<sequence length="317" mass="34235">MVALLGLSVARSVLAVDPLYVKNLSPVAGLLGLPSQSSARAVDGWQGNLHTSIASHYVLDDASGESLLLDGETLRLALDLRVCFAENWTLALEVPWQQQSGGNLDSIINGWHDFWGMSDGGRSDAEDDQLEYRYLSADTGFGLDDDTSGLGDITLSLAYTFHQSDTAAASVALGYKAGTGDEDDFQGSGADDVFVALRFGGEHLTDLPLSWYGQLGYLYADDSDLLGPRQENNLWFAGVGVDWRVSENWSLLAQLDANAAPLDSDIDALGTDAILLSLGARWQVASQWQLDFSFVEDVQVETGPDITFQASVRYTPK</sequence>
<gene>
    <name evidence="1" type="ORF">GCM10007053_24940</name>
</gene>
<dbReference type="Pfam" id="PF11383">
    <property type="entry name" value="DUF3187"/>
    <property type="match status" value="1"/>
</dbReference>